<keyword evidence="3" id="KW-0418">Kinase</keyword>
<dbReference type="Gene3D" id="3.40.1190.20">
    <property type="match status" value="1"/>
</dbReference>
<feature type="domain" description="Carbohydrate kinase PfkB" evidence="4">
    <location>
        <begin position="10"/>
        <end position="312"/>
    </location>
</feature>
<protein>
    <submittedName>
        <fullName evidence="5">Ribokinase</fullName>
    </submittedName>
</protein>
<proteinExistence type="inferred from homology"/>
<gene>
    <name evidence="5" type="primary">rbsK</name>
    <name evidence="5" type="ORF">GCM10018793_23880</name>
</gene>
<dbReference type="Proteomes" id="UP000603708">
    <property type="component" value="Unassembled WGS sequence"/>
</dbReference>
<dbReference type="GO" id="GO:0006796">
    <property type="term" value="P:phosphate-containing compound metabolic process"/>
    <property type="evidence" value="ECO:0007669"/>
    <property type="project" value="UniProtKB-ARBA"/>
</dbReference>
<dbReference type="InterPro" id="IPR029056">
    <property type="entry name" value="Ribokinase-like"/>
</dbReference>
<evidence type="ECO:0000256" key="3">
    <source>
        <dbReference type="ARBA" id="ARBA00022777"/>
    </source>
</evidence>
<keyword evidence="6" id="KW-1185">Reference proteome</keyword>
<dbReference type="PROSITE" id="PS00583">
    <property type="entry name" value="PFKB_KINASES_1"/>
    <property type="match status" value="1"/>
</dbReference>
<comment type="caution">
    <text evidence="5">The sequence shown here is derived from an EMBL/GenBank/DDBJ whole genome shotgun (WGS) entry which is preliminary data.</text>
</comment>
<evidence type="ECO:0000256" key="1">
    <source>
        <dbReference type="ARBA" id="ARBA00010688"/>
    </source>
</evidence>
<reference evidence="5" key="1">
    <citation type="journal article" date="2014" name="Int. J. Syst. Evol. Microbiol.">
        <title>Complete genome sequence of Corynebacterium casei LMG S-19264T (=DSM 44701T), isolated from a smear-ripened cheese.</title>
        <authorList>
            <consortium name="US DOE Joint Genome Institute (JGI-PGF)"/>
            <person name="Walter F."/>
            <person name="Albersmeier A."/>
            <person name="Kalinowski J."/>
            <person name="Ruckert C."/>
        </authorList>
    </citation>
    <scope>NUCLEOTIDE SEQUENCE</scope>
    <source>
        <strain evidence="5">JCM 5069</strain>
    </source>
</reference>
<keyword evidence="2" id="KW-0808">Transferase</keyword>
<accession>A0A919KYK8</accession>
<reference evidence="5" key="2">
    <citation type="submission" date="2020-09" db="EMBL/GenBank/DDBJ databases">
        <authorList>
            <person name="Sun Q."/>
            <person name="Ohkuma M."/>
        </authorList>
    </citation>
    <scope>NUCLEOTIDE SEQUENCE</scope>
    <source>
        <strain evidence="5">JCM 5069</strain>
    </source>
</reference>
<evidence type="ECO:0000313" key="6">
    <source>
        <dbReference type="Proteomes" id="UP000603708"/>
    </source>
</evidence>
<dbReference type="InterPro" id="IPR002139">
    <property type="entry name" value="Ribo/fructo_kinase"/>
</dbReference>
<evidence type="ECO:0000256" key="2">
    <source>
        <dbReference type="ARBA" id="ARBA00022679"/>
    </source>
</evidence>
<dbReference type="GO" id="GO:0016301">
    <property type="term" value="F:kinase activity"/>
    <property type="evidence" value="ECO:0007669"/>
    <property type="project" value="UniProtKB-KW"/>
</dbReference>
<dbReference type="PRINTS" id="PR00990">
    <property type="entry name" value="RIBOKINASE"/>
</dbReference>
<comment type="similarity">
    <text evidence="1">Belongs to the carbohydrate kinase PfkB family.</text>
</comment>
<sequence>MQKPCSKSSEVVVVGSLVTDRKFSAAGGYRCGPEDGTVWSVRRHPGGVGRNVAVNLARLGARAAFVGLSGFGADAGDLEEELRGLGVLLQVRRIPGGVGRFSVFLDGRGRHMVSRIRLPDPAEGNVLCGAELAGRIAGAGAVVVEGGLDERLLTWVSRVAREHTTPLCALPTRIADFGPRAHLLPLFDVLVLNTAEAAALLEGAGGAPGAVDGAAEDDARLGHAGAQARSLVRRGPRVAVVTCGAAGAAVASAERSAPVLMPARPGHCLDDTGAGDALASAFVLGLVRGSGSTAALADGLRAAQLTVGCRQSTCRALRTLGAA</sequence>
<name>A0A919KYK8_9ACTN</name>
<dbReference type="InterPro" id="IPR002173">
    <property type="entry name" value="Carboh/pur_kinase_PfkB_CS"/>
</dbReference>
<dbReference type="RefSeq" id="WP_189930917.1">
    <property type="nucleotide sequence ID" value="NZ_BNCD01000005.1"/>
</dbReference>
<dbReference type="PANTHER" id="PTHR10584:SF166">
    <property type="entry name" value="RIBOKINASE"/>
    <property type="match status" value="1"/>
</dbReference>
<evidence type="ECO:0000313" key="5">
    <source>
        <dbReference type="EMBL" id="GHH76914.1"/>
    </source>
</evidence>
<dbReference type="InterPro" id="IPR011611">
    <property type="entry name" value="PfkB_dom"/>
</dbReference>
<evidence type="ECO:0000259" key="4">
    <source>
        <dbReference type="Pfam" id="PF00294"/>
    </source>
</evidence>
<dbReference type="SUPFAM" id="SSF53613">
    <property type="entry name" value="Ribokinase-like"/>
    <property type="match status" value="1"/>
</dbReference>
<dbReference type="PANTHER" id="PTHR10584">
    <property type="entry name" value="SUGAR KINASE"/>
    <property type="match status" value="1"/>
</dbReference>
<dbReference type="GO" id="GO:0005829">
    <property type="term" value="C:cytosol"/>
    <property type="evidence" value="ECO:0007669"/>
    <property type="project" value="TreeGrafter"/>
</dbReference>
<dbReference type="EMBL" id="BNCD01000005">
    <property type="protein sequence ID" value="GHH76914.1"/>
    <property type="molecule type" value="Genomic_DNA"/>
</dbReference>
<dbReference type="AlphaFoldDB" id="A0A919KYK8"/>
<organism evidence="5 6">
    <name type="scientific">Streptomyces sulfonofaciens</name>
    <dbReference type="NCBI Taxonomy" id="68272"/>
    <lineage>
        <taxon>Bacteria</taxon>
        <taxon>Bacillati</taxon>
        <taxon>Actinomycetota</taxon>
        <taxon>Actinomycetes</taxon>
        <taxon>Kitasatosporales</taxon>
        <taxon>Streptomycetaceae</taxon>
        <taxon>Streptomyces</taxon>
    </lineage>
</organism>
<dbReference type="Pfam" id="PF00294">
    <property type="entry name" value="PfkB"/>
    <property type="match status" value="1"/>
</dbReference>